<sequence length="552" mass="60040">MTAAIHFETEAYDVTHGKPMGRHFAGHGFLSAFARYTSDDSPIGYVGNAKLGGEFCNFIKTFRLESSPRFIVSAKAGALRQVGCLFTPSPISAAQTWQRELHGPRSWSLCGVNHTLSSARAMDGLTSLLTAAVQPWDAIICTSTASRTVIETLFTRQEDHLSRRLGASRFVRPQLPVIPLGVDCESQAKRTERGDGARASLGIEPGDFVVLFLGRLSFHAKANPAPMYLALEKVAQRHRVVLIECGWTANDQIARAFSEARAKLCPSVRSIVLDGRINDVRDTAWAAADVFCSLSDNIQETFGLTPIEAMAAGLPVVVTDWDGYRDTVRNGIDGFAVPTIAAPPGAGQPLAVRYALEVDSYDSYIGQASTAIAVDVDAAAAAFERLAADPDLRRRMGANGAARARERFDWKVIVKAYEELWQELAAVRKAGQAAPSPETMRGFWPARPDPFELFASFPSLPFSSQHVVSQSAEIGEAEVLERLNLKVALVNASPDISSTFLLAMWKQVSDQGTSVREVLTAHRDASPALTARALMWLAKLGLLKINPRDERS</sequence>
<comment type="caution">
    <text evidence="4">The sequence shown here is derived from an EMBL/GenBank/DDBJ whole genome shotgun (WGS) entry which is preliminary data.</text>
</comment>
<keyword evidence="1" id="KW-0328">Glycosyltransferase</keyword>
<evidence type="ECO:0000256" key="1">
    <source>
        <dbReference type="ARBA" id="ARBA00022676"/>
    </source>
</evidence>
<dbReference type="EMBL" id="JACHWB010000003">
    <property type="protein sequence ID" value="MBB3019622.1"/>
    <property type="molecule type" value="Genomic_DNA"/>
</dbReference>
<keyword evidence="2 4" id="KW-0808">Transferase</keyword>
<dbReference type="RefSeq" id="WP_183450867.1">
    <property type="nucleotide sequence ID" value="NZ_JACHWB010000003.1"/>
</dbReference>
<evidence type="ECO:0000313" key="4">
    <source>
        <dbReference type="EMBL" id="MBB3019622.1"/>
    </source>
</evidence>
<evidence type="ECO:0000259" key="3">
    <source>
        <dbReference type="Pfam" id="PF00534"/>
    </source>
</evidence>
<dbReference type="SUPFAM" id="SSF53756">
    <property type="entry name" value="UDP-Glycosyltransferase/glycogen phosphorylase"/>
    <property type="match status" value="1"/>
</dbReference>
<dbReference type="Gene3D" id="3.40.50.2000">
    <property type="entry name" value="Glycogen Phosphorylase B"/>
    <property type="match status" value="1"/>
</dbReference>
<dbReference type="GO" id="GO:0016757">
    <property type="term" value="F:glycosyltransferase activity"/>
    <property type="evidence" value="ECO:0007669"/>
    <property type="project" value="UniProtKB-KW"/>
</dbReference>
<dbReference type="InterPro" id="IPR001296">
    <property type="entry name" value="Glyco_trans_1"/>
</dbReference>
<reference evidence="4 5" key="1">
    <citation type="submission" date="2020-08" db="EMBL/GenBank/DDBJ databases">
        <title>The Agave Microbiome: Exploring the role of microbial communities in plant adaptations to desert environments.</title>
        <authorList>
            <person name="Partida-Martinez L.P."/>
        </authorList>
    </citation>
    <scope>NUCLEOTIDE SEQUENCE [LARGE SCALE GENOMIC DNA]</scope>
    <source>
        <strain evidence="4 5">AT3.9</strain>
    </source>
</reference>
<proteinExistence type="predicted"/>
<dbReference type="PANTHER" id="PTHR12526:SF510">
    <property type="entry name" value="D-INOSITOL 3-PHOSPHATE GLYCOSYLTRANSFERASE"/>
    <property type="match status" value="1"/>
</dbReference>
<dbReference type="Proteomes" id="UP000532010">
    <property type="component" value="Unassembled WGS sequence"/>
</dbReference>
<evidence type="ECO:0000256" key="2">
    <source>
        <dbReference type="ARBA" id="ARBA00022679"/>
    </source>
</evidence>
<evidence type="ECO:0000313" key="5">
    <source>
        <dbReference type="Proteomes" id="UP000532010"/>
    </source>
</evidence>
<organism evidence="4 5">
    <name type="scientific">Microvirga lupini</name>
    <dbReference type="NCBI Taxonomy" id="420324"/>
    <lineage>
        <taxon>Bacteria</taxon>
        <taxon>Pseudomonadati</taxon>
        <taxon>Pseudomonadota</taxon>
        <taxon>Alphaproteobacteria</taxon>
        <taxon>Hyphomicrobiales</taxon>
        <taxon>Methylobacteriaceae</taxon>
        <taxon>Microvirga</taxon>
    </lineage>
</organism>
<accession>A0A7W4VMW8</accession>
<keyword evidence="5" id="KW-1185">Reference proteome</keyword>
<dbReference type="AlphaFoldDB" id="A0A7W4VMW8"/>
<protein>
    <submittedName>
        <fullName evidence="4">Glycosyltransferase involved in cell wall biosynthesis</fullName>
    </submittedName>
</protein>
<feature type="domain" description="Glycosyl transferase family 1" evidence="3">
    <location>
        <begin position="198"/>
        <end position="338"/>
    </location>
</feature>
<dbReference type="Pfam" id="PF00534">
    <property type="entry name" value="Glycos_transf_1"/>
    <property type="match status" value="1"/>
</dbReference>
<gene>
    <name evidence="4" type="ORF">FHR70_002687</name>
</gene>
<name>A0A7W4VMW8_9HYPH</name>
<dbReference type="PANTHER" id="PTHR12526">
    <property type="entry name" value="GLYCOSYLTRANSFERASE"/>
    <property type="match status" value="1"/>
</dbReference>
<dbReference type="CDD" id="cd03801">
    <property type="entry name" value="GT4_PimA-like"/>
    <property type="match status" value="1"/>
</dbReference>